<feature type="domain" description="DUF4140" evidence="4">
    <location>
        <begin position="31"/>
        <end position="136"/>
    </location>
</feature>
<dbReference type="eggNOG" id="COG5316">
    <property type="taxonomic scope" value="Bacteria"/>
</dbReference>
<evidence type="ECO:0000256" key="2">
    <source>
        <dbReference type="SAM" id="SignalP"/>
    </source>
</evidence>
<feature type="domain" description="DUF4139" evidence="3">
    <location>
        <begin position="226"/>
        <end position="538"/>
    </location>
</feature>
<sequence>MRSSLLALSLLAIPAALWADDLPVDSEVTSVTVFPQGATLTREGDFAVPAGQHQLILTDMPLIDPASLRLSAPGLTIGAIRYRDDFTPPRTPEVNAAIEAAEAEVERLERAVEVARDAVASIRIEAEAARSRIAFLDKIGDSDGLADADPQALRDLAQMIGEVGLTARRDAQAAETRARAAERDVEAAVEALAEAKLALKALDTEAEERAYLAVDVRAAEAIEGVLSLTYMTEDAAWRPTYDVRLTTGDAAGMEIDRGAYIQQDTGENWTNVALTLSTVRPAEQGEPGEVWPWLRRIFDKEPPRPSMLSKERFSADAAAPMAEPSIVAEEVQAGASFDGLSVTYSYPHSVSVANRADAVKIALGTLELDPEIYAQAIPLADRTAYLTAGFTNNSGELILGTDRAQFYLDGTFVGQRYMDLIAEGDEAELSFGPIEGLRLERIVQDRQQGDRGVITRSNQEVEQVEITLRNLTGRDWDVRMRDRVPYSEQEDLEITWQSSPMPTEENVDGKRGVLEWRFDMAPGAEQQVTLSHTLKWPEDKVLR</sequence>
<reference evidence="5 6" key="1">
    <citation type="journal article" date="2015" name="Antonie Van Leeuwenhoek">
        <title>Pseudooceanicola atlanticus gen. nov. sp. nov., isolated from surface seawater of the Atlantic Ocean and reclassification of Oceanicola batsensis, Oceanicola marinus, Oceanicola nitratireducens, Oceanicola nanhaiensis, Oceanicola antarcticus and Oceanicola flagellatus, as Pseudooceanicola batsensis comb. nov., Pseudooceanicola marinus comb. nov., Pseudooceanicola nitratireducens comb. nov., Pseudooceanicola nanhaiensis comb. nov., Pseudooceanicola antarcticus comb. nov., and Pseudooceanicola flagellatus comb. nov.</title>
        <authorList>
            <person name="Lai Q."/>
            <person name="Li G."/>
            <person name="Liu X."/>
            <person name="Du Y."/>
            <person name="Sun F."/>
            <person name="Shao Z."/>
        </authorList>
    </citation>
    <scope>NUCLEOTIDE SEQUENCE [LARGE SCALE GENOMIC DNA]</scope>
    <source>
        <strain evidence="5 6">22II-s11g</strain>
    </source>
</reference>
<dbReference type="PANTHER" id="PTHR31005">
    <property type="entry name" value="DUF4139 DOMAIN-CONTAINING PROTEIN"/>
    <property type="match status" value="1"/>
</dbReference>
<feature type="coiled-coil region" evidence="1">
    <location>
        <begin position="91"/>
        <end position="125"/>
    </location>
</feature>
<evidence type="ECO:0000313" key="6">
    <source>
        <dbReference type="Proteomes" id="UP000030004"/>
    </source>
</evidence>
<dbReference type="PANTHER" id="PTHR31005:SF8">
    <property type="entry name" value="DUF4139 DOMAIN-CONTAINING PROTEIN"/>
    <property type="match status" value="1"/>
</dbReference>
<keyword evidence="6" id="KW-1185">Reference proteome</keyword>
<feature type="signal peptide" evidence="2">
    <location>
        <begin position="1"/>
        <end position="19"/>
    </location>
</feature>
<dbReference type="Pfam" id="PF13598">
    <property type="entry name" value="DUF4139"/>
    <property type="match status" value="1"/>
</dbReference>
<dbReference type="InterPro" id="IPR011935">
    <property type="entry name" value="CHP02231"/>
</dbReference>
<dbReference type="InterPro" id="IPR025554">
    <property type="entry name" value="DUF4140"/>
</dbReference>
<feature type="chain" id="PRO_5001961590" description="DUF4139 domain-containing protein" evidence="2">
    <location>
        <begin position="20"/>
        <end position="543"/>
    </location>
</feature>
<evidence type="ECO:0008006" key="7">
    <source>
        <dbReference type="Google" id="ProtNLM"/>
    </source>
</evidence>
<protein>
    <recommendedName>
        <fullName evidence="7">DUF4139 domain-containing protein</fullName>
    </recommendedName>
</protein>
<dbReference type="Pfam" id="PF13600">
    <property type="entry name" value="DUF4140"/>
    <property type="match status" value="1"/>
</dbReference>
<proteinExistence type="predicted"/>
<organism evidence="5 6">
    <name type="scientific">Pseudooceanicola atlanticus</name>
    <dbReference type="NCBI Taxonomy" id="1461694"/>
    <lineage>
        <taxon>Bacteria</taxon>
        <taxon>Pseudomonadati</taxon>
        <taxon>Pseudomonadota</taxon>
        <taxon>Alphaproteobacteria</taxon>
        <taxon>Rhodobacterales</taxon>
        <taxon>Paracoccaceae</taxon>
        <taxon>Pseudooceanicola</taxon>
    </lineage>
</organism>
<evidence type="ECO:0000259" key="4">
    <source>
        <dbReference type="Pfam" id="PF13600"/>
    </source>
</evidence>
<dbReference type="OrthoDB" id="580912at2"/>
<keyword evidence="2" id="KW-0732">Signal</keyword>
<dbReference type="EMBL" id="AQQX01000001">
    <property type="protein sequence ID" value="KGM50298.1"/>
    <property type="molecule type" value="Genomic_DNA"/>
</dbReference>
<dbReference type="AlphaFoldDB" id="A0A0A0EJI8"/>
<keyword evidence="1" id="KW-0175">Coiled coil</keyword>
<dbReference type="NCBIfam" id="TIGR02231">
    <property type="entry name" value="mucoidy inhibitor MuiA family protein"/>
    <property type="match status" value="1"/>
</dbReference>
<evidence type="ECO:0000259" key="3">
    <source>
        <dbReference type="Pfam" id="PF13598"/>
    </source>
</evidence>
<gene>
    <name evidence="5" type="ORF">ATO9_02040</name>
</gene>
<evidence type="ECO:0000256" key="1">
    <source>
        <dbReference type="SAM" id="Coils"/>
    </source>
</evidence>
<comment type="caution">
    <text evidence="5">The sequence shown here is derived from an EMBL/GenBank/DDBJ whole genome shotgun (WGS) entry which is preliminary data.</text>
</comment>
<dbReference type="InterPro" id="IPR037291">
    <property type="entry name" value="DUF4139"/>
</dbReference>
<dbReference type="RefSeq" id="WP_043744340.1">
    <property type="nucleotide sequence ID" value="NZ_AQQX01000001.1"/>
</dbReference>
<accession>A0A0A0EJI8</accession>
<name>A0A0A0EJI8_9RHOB</name>
<evidence type="ECO:0000313" key="5">
    <source>
        <dbReference type="EMBL" id="KGM50298.1"/>
    </source>
</evidence>
<feature type="coiled-coil region" evidence="1">
    <location>
        <begin position="171"/>
        <end position="205"/>
    </location>
</feature>
<dbReference type="Proteomes" id="UP000030004">
    <property type="component" value="Unassembled WGS sequence"/>
</dbReference>